<feature type="region of interest" description="Disordered" evidence="1">
    <location>
        <begin position="100"/>
        <end position="124"/>
    </location>
</feature>
<evidence type="ECO:0000313" key="3">
    <source>
        <dbReference type="Proteomes" id="UP000038802"/>
    </source>
</evidence>
<protein>
    <submittedName>
        <fullName evidence="2">Uncharacterized protein</fullName>
    </submittedName>
</protein>
<feature type="compositionally biased region" description="Low complexity" evidence="1">
    <location>
        <begin position="1"/>
        <end position="10"/>
    </location>
</feature>
<proteinExistence type="predicted"/>
<dbReference type="EMBL" id="CSAE01001375">
    <property type="protein sequence ID" value="COX56263.1"/>
    <property type="molecule type" value="Genomic_DNA"/>
</dbReference>
<feature type="region of interest" description="Disordered" evidence="1">
    <location>
        <begin position="1"/>
        <end position="34"/>
    </location>
</feature>
<dbReference type="Proteomes" id="UP000038802">
    <property type="component" value="Unassembled WGS sequence"/>
</dbReference>
<accession>A0A0U0THY3</accession>
<dbReference type="AlphaFoldDB" id="A0A0U0THY3"/>
<gene>
    <name evidence="2" type="ORF">ERS007703_05342</name>
</gene>
<evidence type="ECO:0000313" key="2">
    <source>
        <dbReference type="EMBL" id="COX56263.1"/>
    </source>
</evidence>
<organism evidence="2 3">
    <name type="scientific">Mycobacterium tuberculosis</name>
    <dbReference type="NCBI Taxonomy" id="1773"/>
    <lineage>
        <taxon>Bacteria</taxon>
        <taxon>Bacillati</taxon>
        <taxon>Actinomycetota</taxon>
        <taxon>Actinomycetes</taxon>
        <taxon>Mycobacteriales</taxon>
        <taxon>Mycobacteriaceae</taxon>
        <taxon>Mycobacterium</taxon>
        <taxon>Mycobacterium tuberculosis complex</taxon>
    </lineage>
</organism>
<feature type="compositionally biased region" description="Low complexity" evidence="1">
    <location>
        <begin position="104"/>
        <end position="119"/>
    </location>
</feature>
<reference evidence="3" key="1">
    <citation type="submission" date="2015-03" db="EMBL/GenBank/DDBJ databases">
        <authorList>
            <consortium name="Pathogen Informatics"/>
        </authorList>
    </citation>
    <scope>NUCLEOTIDE SEQUENCE [LARGE SCALE GENOMIC DNA]</scope>
    <source>
        <strain evidence="3">K00500041</strain>
    </source>
</reference>
<name>A0A0U0THY3_MYCTX</name>
<sequence>MSAASSRSAGGPAGRCSISGACDQESDSAAAAPKRLSTARAVGRSSSDRAALTSNSAEVLRTMRFNHSAVTLGSASRAGPASLPLRLTAMVRSALTPAIGAIGSGSRIPPSASRRPSTSCGAITPGMAMDARIAASRGPR</sequence>
<evidence type="ECO:0000256" key="1">
    <source>
        <dbReference type="SAM" id="MobiDB-lite"/>
    </source>
</evidence>